<dbReference type="RefSeq" id="WP_167576115.1">
    <property type="nucleotide sequence ID" value="NZ_CP050321.1"/>
</dbReference>
<dbReference type="KEGG" id="kgn:GY169_13880"/>
<evidence type="ECO:0000256" key="1">
    <source>
        <dbReference type="SAM" id="MobiDB-lite"/>
    </source>
</evidence>
<dbReference type="EMBL" id="CP050321">
    <property type="protein sequence ID" value="QIR27825.1"/>
    <property type="molecule type" value="Genomic_DNA"/>
</dbReference>
<accession>A0A6G9RNE7</accession>
<protein>
    <submittedName>
        <fullName evidence="2">Uncharacterized protein</fullName>
    </submittedName>
</protein>
<evidence type="ECO:0000313" key="2">
    <source>
        <dbReference type="EMBL" id="QIR27825.1"/>
    </source>
</evidence>
<feature type="compositionally biased region" description="Polar residues" evidence="1">
    <location>
        <begin position="1"/>
        <end position="10"/>
    </location>
</feature>
<reference evidence="2 3" key="1">
    <citation type="submission" date="2020-02" db="EMBL/GenBank/DDBJ databases">
        <title>Whole genome PO2S7.</title>
        <authorList>
            <person name="Singha K.M."/>
        </authorList>
    </citation>
    <scope>NUCLEOTIDE SEQUENCE [LARGE SCALE GENOMIC DNA]</scope>
    <source>
        <strain evidence="2 3">PO2S7</strain>
    </source>
</reference>
<feature type="region of interest" description="Disordered" evidence="1">
    <location>
        <begin position="1"/>
        <end position="52"/>
    </location>
</feature>
<sequence length="52" mass="5778">MITPDKNASTKLSRSKLSSRFDADKRGQKIFSDKTNEIDVGDNFPSDIGCEN</sequence>
<gene>
    <name evidence="2" type="ORF">GY169_13880</name>
</gene>
<keyword evidence="3" id="KW-1185">Reference proteome</keyword>
<proteinExistence type="predicted"/>
<dbReference type="Proteomes" id="UP000503580">
    <property type="component" value="Chromosome"/>
</dbReference>
<feature type="compositionally biased region" description="Basic and acidic residues" evidence="1">
    <location>
        <begin position="19"/>
        <end position="37"/>
    </location>
</feature>
<evidence type="ECO:0000313" key="3">
    <source>
        <dbReference type="Proteomes" id="UP000503580"/>
    </source>
</evidence>
<dbReference type="AlphaFoldDB" id="A0A6G9RNE7"/>
<organism evidence="2 3">
    <name type="scientific">Kluyvera genomosp. 3</name>
    <dbReference type="NCBI Taxonomy" id="2774055"/>
    <lineage>
        <taxon>Bacteria</taxon>
        <taxon>Pseudomonadati</taxon>
        <taxon>Pseudomonadota</taxon>
        <taxon>Gammaproteobacteria</taxon>
        <taxon>Enterobacterales</taxon>
        <taxon>Enterobacteriaceae</taxon>
        <taxon>Kluyvera</taxon>
    </lineage>
</organism>
<name>A0A6G9RNE7_9ENTR</name>